<dbReference type="Pfam" id="PF12708">
    <property type="entry name" value="Pect-lyase_RHGA_epim"/>
    <property type="match status" value="2"/>
</dbReference>
<reference evidence="3" key="1">
    <citation type="submission" date="2021-10" db="EMBL/GenBank/DDBJ databases">
        <title>De novo Genome Assembly of Clathrus columnatus (Basidiomycota, Fungi) Using Illumina and Nanopore Sequence Data.</title>
        <authorList>
            <person name="Ogiso-Tanaka E."/>
            <person name="Itagaki H."/>
            <person name="Hosoya T."/>
            <person name="Hosaka K."/>
        </authorList>
    </citation>
    <scope>NUCLEOTIDE SEQUENCE</scope>
    <source>
        <strain evidence="3">MO-923</strain>
    </source>
</reference>
<dbReference type="InterPro" id="IPR000719">
    <property type="entry name" value="Prot_kinase_dom"/>
</dbReference>
<evidence type="ECO:0000256" key="1">
    <source>
        <dbReference type="SAM" id="MobiDB-lite"/>
    </source>
</evidence>
<accession>A0AAV5AK10</accession>
<dbReference type="SUPFAM" id="SSF56112">
    <property type="entry name" value="Protein kinase-like (PK-like)"/>
    <property type="match status" value="1"/>
</dbReference>
<evidence type="ECO:0000313" key="3">
    <source>
        <dbReference type="EMBL" id="GJJ12295.1"/>
    </source>
</evidence>
<evidence type="ECO:0000313" key="4">
    <source>
        <dbReference type="Proteomes" id="UP001050691"/>
    </source>
</evidence>
<dbReference type="InterPro" id="IPR016024">
    <property type="entry name" value="ARM-type_fold"/>
</dbReference>
<dbReference type="PANTHER" id="PTHR12984">
    <property type="entry name" value="SCY1-RELATED S/T PROTEIN KINASE-LIKE"/>
    <property type="match status" value="1"/>
</dbReference>
<dbReference type="Proteomes" id="UP001050691">
    <property type="component" value="Unassembled WGS sequence"/>
</dbReference>
<dbReference type="EMBL" id="BPWL01000007">
    <property type="protein sequence ID" value="GJJ12295.1"/>
    <property type="molecule type" value="Genomic_DNA"/>
</dbReference>
<dbReference type="InterPro" id="IPR051177">
    <property type="entry name" value="CIK-Related_Protein"/>
</dbReference>
<sequence length="1507" mass="165566">MESMFAAATSLFNRTNIHQSYIIGSLIPTSSSSSSSSSISVPASSSLPITEPTPVFNVGPWKIQPGVHKTTNKRVSVWSFDKRSSELERSGAHNKEQIIEVLKAEATALGRLRHPSILGMPNNNMMIFFVTAENAPEMTEPLEETRSELVFATEPLLSVLSQSIPTGHRRQIMDLDEVEIQKGILQLCKGLEFLHNSAKLIHTNIAPENILINSKGDWKIGGLALTIPFLRPDGSPSKWEFPAYDARLMSHVQRSFDYMAPEYALDEQLTPASDMYSLGCVIYAVHNKGRPPSLNQNSLGRLRDNAGKPLTGTEQMDSSLRDLLSAIITRHPQSRPGPTILPTYPFFSSLAISTLNFLDRSTFASKTREEKIAFMKGLTGVLPTFSDGLRTRKILPSLIEEMKDTHLLPYILPNVFYISKTLSSLLFASAVLPSLKPLFSIKDPPQNMLTLLDNLTLLQEKTDKVTFKDRKIFFVSVHFFGAVNGIDVLPLVYNALESEHAMVQERALKIVPHLCDTIDYAEVQSVLFPRVALVFTKTRILSVKVQTLDCFVQMVKTLDQSSLTQKLVPLLSKIRTKVRFVSLSLSLLIIRLTERLCHRTCCYGTLAVQEAMGMKVDREAVATLVLPQLWAMSIGPLINLDQFQRFMKVIKALSERVEREHGQYLRDSHRIEDRSGAANRFPTSTNTSTAGMDFESLVSRDAGVGGGQTGQPGEVRMVTSDSDGKNSWDDDIWGSILADTPVHSPSATPAPVSNAGSQRPMFGLPMGTAGQTTSLPSSPSVSSFPGLRQPNTLGQMGGTRERSSPLSNSFKPANIGTLCTSPLGPGTADPSSPYWGTSAFNTDPANYKVFRNVKDYGAVGDGVTDDTDAINKAIADGNRCGLGQCDSSTLTPAVVYFPSGTYLVSSPIIAWYYTAIVGDAKNLPILLASHGFNGIAVIVIVDGTVVDADPFRSVRNFVIDLRGVHPLRVATGLHWQVSQATSLTNVWIRMSPKSEHKGIFMENGSGGYMGDIVIEGGKIGMDIGNQQQVDLPPTESPGNLVYLELGVDFPKTENYELCGGTRTIDHWIQGKHFEGHSKRGESIQDQLEPPYKPLTLLDSSGNIFGRTRPVYADYALEQIVSVKDLGAKGDGITDDTAALQRALDSYAGCKIIYFDAGTYIITDTLVIPSGSRVVGEIWTEIMGSGPVFNNIEKPKPVIRVGDPCSQGVLEISDMLFSTRGPASGAIVVEWNAADPAGQQGLTGMWDSHIRLGATLGSRLGAPECTRQGQSFQQCFAAFLALHLTPSSTGYFEGTWIWLGDHDLDNNHDQITVFSGRGLLSESKGPVWLIGTAEHHVLYQFNLVNARDHYMGLIQTETPYYQPIPPPPRPYHVRADWNDPKYYDKAAWALRIVHSQNILLYGAGFYSFFQDYDTVCIESTTADCQQQIVTIDSVSSVTILNLATVGTTYQLTVDGIETVLASQNKNGFSSMLTSWSPLPKRKQFCSKNWYTEMVVFPTIDPRWNDVYV</sequence>
<dbReference type="InterPro" id="IPR012334">
    <property type="entry name" value="Pectin_lyas_fold"/>
</dbReference>
<dbReference type="GO" id="GO:0005524">
    <property type="term" value="F:ATP binding"/>
    <property type="evidence" value="ECO:0007669"/>
    <property type="project" value="InterPro"/>
</dbReference>
<protein>
    <recommendedName>
        <fullName evidence="2">Protein kinase domain-containing protein</fullName>
    </recommendedName>
</protein>
<dbReference type="SUPFAM" id="SSF48371">
    <property type="entry name" value="ARM repeat"/>
    <property type="match status" value="1"/>
</dbReference>
<dbReference type="Gene3D" id="1.25.10.10">
    <property type="entry name" value="Leucine-rich Repeat Variant"/>
    <property type="match status" value="2"/>
</dbReference>
<dbReference type="Gene3D" id="2.160.20.10">
    <property type="entry name" value="Single-stranded right-handed beta-helix, Pectin lyase-like"/>
    <property type="match status" value="2"/>
</dbReference>
<proteinExistence type="predicted"/>
<feature type="compositionally biased region" description="Low complexity" evidence="1">
    <location>
        <begin position="774"/>
        <end position="785"/>
    </location>
</feature>
<feature type="region of interest" description="Disordered" evidence="1">
    <location>
        <begin position="703"/>
        <end position="811"/>
    </location>
</feature>
<dbReference type="InterPro" id="IPR011050">
    <property type="entry name" value="Pectin_lyase_fold/virulence"/>
</dbReference>
<dbReference type="InterPro" id="IPR011989">
    <property type="entry name" value="ARM-like"/>
</dbReference>
<gene>
    <name evidence="3" type="ORF">Clacol_006536</name>
</gene>
<feature type="domain" description="Protein kinase" evidence="2">
    <location>
        <begin position="21"/>
        <end position="347"/>
    </location>
</feature>
<dbReference type="InterPro" id="IPR024535">
    <property type="entry name" value="RHGA/B-epi-like_pectate_lyase"/>
</dbReference>
<dbReference type="CDD" id="cd23668">
    <property type="entry name" value="GH55_beta13glucanase-like"/>
    <property type="match status" value="1"/>
</dbReference>
<dbReference type="InterPro" id="IPR011009">
    <property type="entry name" value="Kinase-like_dom_sf"/>
</dbReference>
<dbReference type="GO" id="GO:0004672">
    <property type="term" value="F:protein kinase activity"/>
    <property type="evidence" value="ECO:0007669"/>
    <property type="project" value="InterPro"/>
</dbReference>
<comment type="caution">
    <text evidence="3">The sequence shown here is derived from an EMBL/GenBank/DDBJ whole genome shotgun (WGS) entry which is preliminary data.</text>
</comment>
<name>A0AAV5AK10_9AGAM</name>
<dbReference type="CDD" id="cd14011">
    <property type="entry name" value="PK_SCY1_like"/>
    <property type="match status" value="1"/>
</dbReference>
<organism evidence="3 4">
    <name type="scientific">Clathrus columnatus</name>
    <dbReference type="NCBI Taxonomy" id="1419009"/>
    <lineage>
        <taxon>Eukaryota</taxon>
        <taxon>Fungi</taxon>
        <taxon>Dikarya</taxon>
        <taxon>Basidiomycota</taxon>
        <taxon>Agaricomycotina</taxon>
        <taxon>Agaricomycetes</taxon>
        <taxon>Phallomycetidae</taxon>
        <taxon>Phallales</taxon>
        <taxon>Clathraceae</taxon>
        <taxon>Clathrus</taxon>
    </lineage>
</organism>
<dbReference type="PROSITE" id="PS50011">
    <property type="entry name" value="PROTEIN_KINASE_DOM"/>
    <property type="match status" value="1"/>
</dbReference>
<dbReference type="Pfam" id="PF00069">
    <property type="entry name" value="Pkinase"/>
    <property type="match status" value="1"/>
</dbReference>
<dbReference type="PANTHER" id="PTHR12984:SF6">
    <property type="entry name" value="SCY1-LIKE PROTEIN 2"/>
    <property type="match status" value="1"/>
</dbReference>
<dbReference type="Gene3D" id="1.10.510.10">
    <property type="entry name" value="Transferase(Phosphotransferase) domain 1"/>
    <property type="match status" value="1"/>
</dbReference>
<dbReference type="SUPFAM" id="SSF51126">
    <property type="entry name" value="Pectin lyase-like"/>
    <property type="match status" value="2"/>
</dbReference>
<evidence type="ECO:0000259" key="2">
    <source>
        <dbReference type="PROSITE" id="PS50011"/>
    </source>
</evidence>
<keyword evidence="4" id="KW-1185">Reference proteome</keyword>
<dbReference type="FunFam" id="2.160.20.10:FF:000049">
    <property type="entry name" value="Putative exo-beta-1,3-glucanase"/>
    <property type="match status" value="1"/>
</dbReference>